<dbReference type="Proteomes" id="UP000198145">
    <property type="component" value="Unassembled WGS sequence"/>
</dbReference>
<accession>A0A246F9Q4</accession>
<dbReference type="Gene3D" id="3.10.20.10">
    <property type="match status" value="2"/>
</dbReference>
<dbReference type="eggNOG" id="ENOG502ZCDZ">
    <property type="taxonomic scope" value="Bacteria"/>
</dbReference>
<dbReference type="Pfam" id="PF07566">
    <property type="entry name" value="DUF1543"/>
    <property type="match status" value="2"/>
</dbReference>
<dbReference type="eggNOG" id="ENOG50320CY">
    <property type="taxonomic scope" value="Bacteria"/>
</dbReference>
<dbReference type="STRING" id="46680.GCA_000807755_00310"/>
<evidence type="ECO:0000313" key="3">
    <source>
        <dbReference type="Proteomes" id="UP000198145"/>
    </source>
</evidence>
<proteinExistence type="predicted"/>
<dbReference type="InterPro" id="IPR011440">
    <property type="entry name" value="DUF1543"/>
</dbReference>
<organism evidence="2 3">
    <name type="scientific">Pseudomonas nitroreducens</name>
    <dbReference type="NCBI Taxonomy" id="46680"/>
    <lineage>
        <taxon>Bacteria</taxon>
        <taxon>Pseudomonadati</taxon>
        <taxon>Pseudomonadota</taxon>
        <taxon>Gammaproteobacteria</taxon>
        <taxon>Pseudomonadales</taxon>
        <taxon>Pseudomonadaceae</taxon>
        <taxon>Pseudomonas</taxon>
    </lineage>
</organism>
<evidence type="ECO:0000313" key="2">
    <source>
        <dbReference type="EMBL" id="OWP51065.1"/>
    </source>
</evidence>
<feature type="domain" description="DUF1543" evidence="1">
    <location>
        <begin position="15"/>
        <end position="64"/>
    </location>
</feature>
<comment type="caution">
    <text evidence="2">The sequence shown here is derived from an EMBL/GenBank/DDBJ whole genome shotgun (WGS) entry which is preliminary data.</text>
</comment>
<gene>
    <name evidence="2" type="ORF">CEG18_09335</name>
</gene>
<feature type="domain" description="DUF1543" evidence="1">
    <location>
        <begin position="92"/>
        <end position="134"/>
    </location>
</feature>
<dbReference type="AlphaFoldDB" id="A0A246F9Q4"/>
<dbReference type="EMBL" id="NJBA01000003">
    <property type="protein sequence ID" value="OWP51065.1"/>
    <property type="molecule type" value="Genomic_DNA"/>
</dbReference>
<protein>
    <recommendedName>
        <fullName evidence="1">DUF1543 domain-containing protein</fullName>
    </recommendedName>
</protein>
<dbReference type="RefSeq" id="WP_017518659.1">
    <property type="nucleotide sequence ID" value="NZ_CP189774.1"/>
</dbReference>
<evidence type="ECO:0000259" key="1">
    <source>
        <dbReference type="Pfam" id="PF07566"/>
    </source>
</evidence>
<name>A0A246F9Q4_PSENT</name>
<sequence length="163" mass="18185">MLFVVMLGGRHPRARIEVHDVAFVIGDNLKSTYPQLREAWFGSPDGLHIDSWLEVDGVEAYRVEFSAAMPAPGELRLFFVNLGGYELGSFGEAHQYVLVAARDAADAKVRAKRRMPRSWDKAHTDAVIDVDDCIAIDQVGGRYVHLVEGESRGIVQRSDYIVL</sequence>
<reference evidence="2 3" key="1">
    <citation type="submission" date="2017-06" db="EMBL/GenBank/DDBJ databases">
        <title>Draft genome of Pseudomonas nitroreducens DF05.</title>
        <authorList>
            <person name="Iyer R."/>
        </authorList>
    </citation>
    <scope>NUCLEOTIDE SEQUENCE [LARGE SCALE GENOMIC DNA]</scope>
    <source>
        <strain evidence="2 3">DF05</strain>
    </source>
</reference>